<comment type="similarity">
    <text evidence="3 14">Belongs to the peptidase S10 family.</text>
</comment>
<dbReference type="InterPro" id="IPR001563">
    <property type="entry name" value="Peptidase_S10"/>
</dbReference>
<dbReference type="EMBL" id="JAACLJ010000002">
    <property type="protein sequence ID" value="KAF4592213.1"/>
    <property type="molecule type" value="Genomic_DNA"/>
</dbReference>
<dbReference type="OrthoDB" id="443318at2759"/>
<dbReference type="InterPro" id="IPR018202">
    <property type="entry name" value="Ser_caboxypep_ser_AS"/>
</dbReference>
<dbReference type="Proteomes" id="UP000562929">
    <property type="component" value="Unassembled WGS sequence"/>
</dbReference>
<keyword evidence="8" id="KW-0732">Signal</keyword>
<dbReference type="GO" id="GO:0005886">
    <property type="term" value="C:plasma membrane"/>
    <property type="evidence" value="ECO:0007669"/>
    <property type="project" value="UniProtKB-SubCell"/>
</dbReference>
<evidence type="ECO:0000256" key="2">
    <source>
        <dbReference type="ARBA" id="ARBA00004609"/>
    </source>
</evidence>
<dbReference type="GO" id="GO:0006508">
    <property type="term" value="P:proteolysis"/>
    <property type="evidence" value="ECO:0007669"/>
    <property type="project" value="UniProtKB-KW"/>
</dbReference>
<evidence type="ECO:0000313" key="16">
    <source>
        <dbReference type="Proteomes" id="UP000562929"/>
    </source>
</evidence>
<dbReference type="Gene3D" id="3.40.50.1820">
    <property type="entry name" value="alpha/beta hydrolase"/>
    <property type="match status" value="1"/>
</dbReference>
<dbReference type="EC" id="3.4.16.-" evidence="14"/>
<dbReference type="InterPro" id="IPR029058">
    <property type="entry name" value="AB_hydrolase_fold"/>
</dbReference>
<dbReference type="GO" id="GO:0004185">
    <property type="term" value="F:serine-type carboxypeptidase activity"/>
    <property type="evidence" value="ECO:0007669"/>
    <property type="project" value="UniProtKB-UniRule"/>
</dbReference>
<comment type="subcellular location">
    <subcellularLocation>
        <location evidence="2">Cell membrane</location>
        <topology evidence="2">Lipid-anchor</topology>
        <topology evidence="2">GPI-anchor</topology>
    </subcellularLocation>
</comment>
<evidence type="ECO:0000256" key="5">
    <source>
        <dbReference type="ARBA" id="ARBA00022622"/>
    </source>
</evidence>
<keyword evidence="10" id="KW-0843">Virulence</keyword>
<dbReference type="PROSITE" id="PS00131">
    <property type="entry name" value="CARBOXYPEPT_SER_SER"/>
    <property type="match status" value="1"/>
</dbReference>
<accession>A0A8H4VFM1</accession>
<keyword evidence="16" id="KW-1185">Reference proteome</keyword>
<evidence type="ECO:0000256" key="9">
    <source>
        <dbReference type="ARBA" id="ARBA00022801"/>
    </source>
</evidence>
<keyword evidence="4" id="KW-1003">Cell membrane</keyword>
<evidence type="ECO:0000256" key="1">
    <source>
        <dbReference type="ARBA" id="ARBA00001003"/>
    </source>
</evidence>
<proteinExistence type="inferred from homology"/>
<dbReference type="PANTHER" id="PTHR11802:SF189">
    <property type="entry name" value="CARBOXYPEPTIDASE"/>
    <property type="match status" value="1"/>
</dbReference>
<evidence type="ECO:0000256" key="4">
    <source>
        <dbReference type="ARBA" id="ARBA00022475"/>
    </source>
</evidence>
<comment type="catalytic activity">
    <reaction evidence="1">
        <text>Preferential release of a C-terminal arginine or lysine residue.</text>
        <dbReference type="EC" id="3.4.16.6"/>
    </reaction>
</comment>
<dbReference type="GO" id="GO:0000324">
    <property type="term" value="C:fungal-type vacuole"/>
    <property type="evidence" value="ECO:0007669"/>
    <property type="project" value="TreeGrafter"/>
</dbReference>
<evidence type="ECO:0000256" key="14">
    <source>
        <dbReference type="RuleBase" id="RU361156"/>
    </source>
</evidence>
<organism evidence="15 16">
    <name type="scientific">Ophiocordyceps camponoti-floridani</name>
    <dbReference type="NCBI Taxonomy" id="2030778"/>
    <lineage>
        <taxon>Eukaryota</taxon>
        <taxon>Fungi</taxon>
        <taxon>Dikarya</taxon>
        <taxon>Ascomycota</taxon>
        <taxon>Pezizomycotina</taxon>
        <taxon>Sordariomycetes</taxon>
        <taxon>Hypocreomycetidae</taxon>
        <taxon>Hypocreales</taxon>
        <taxon>Ophiocordycipitaceae</taxon>
        <taxon>Ophiocordyceps</taxon>
    </lineage>
</organism>
<keyword evidence="9 14" id="KW-0378">Hydrolase</keyword>
<keyword evidence="5" id="KW-0336">GPI-anchor</keyword>
<sequence>MRSSWLPALAASVSALGPPSPEGMIERPSTLVAGASVSFKEVPAEICGTAVSYAGYVRFPPNTMMDYPHENPINIFFWYFEAQSKPERSPTVGWINGGPGASSMFGLMTENGPCQVQDDLTTKPNPWSWNLEHNMLYVDQPIHTGFSYDVPTPGWLDVKSGNITIKPSPQTSGSSIAGIFSSQDVKATANTTAMAARQYWNFLQVWTHDFLADRPHRDAFALWAESYGGRYGPAFADYIRRQDARIRAGKLRARPLNLEALGIVNGCIDLALQESSYPDFAYGGNPYRIRAINSSEHAAAVAALPECRSRIDVCLHGARHQDPDMTGSAADVNTLCRNASDFCQNEVEAVYMQRSHRGYYDVTHCSLDPFPSNRYLDYLAQPRVLAALGVPVNYTDGSNAVVAAFNSTGDYARRIRDGGFVGALGRLLDSGVYVSLLYGDSDYACNWIGGETVSYAVPWSGRAAFASAGYADLTTGLNPGLNPGPTTGPDAPTAEGQVRQHGLFSFVRVFFSSHMIPSSRPEASYRIFQRLLGRRDIATGQRAVDAAYFTNGRLRSTVTHAMPPSPTITCYLRALASACAQNQMDAVTNGTAVVLNGIVVQPLPPPDACPSPVFF</sequence>
<dbReference type="PANTHER" id="PTHR11802">
    <property type="entry name" value="SERINE PROTEASE FAMILY S10 SERINE CARBOXYPEPTIDASE"/>
    <property type="match status" value="1"/>
</dbReference>
<evidence type="ECO:0000256" key="8">
    <source>
        <dbReference type="ARBA" id="ARBA00022729"/>
    </source>
</evidence>
<dbReference type="Pfam" id="PF00450">
    <property type="entry name" value="Peptidase_S10"/>
    <property type="match status" value="1"/>
</dbReference>
<keyword evidence="11" id="KW-0325">Glycoprotein</keyword>
<evidence type="ECO:0000256" key="3">
    <source>
        <dbReference type="ARBA" id="ARBA00009431"/>
    </source>
</evidence>
<comment type="function">
    <text evidence="13">Extracellular serine carboxypeptidase that contributes to pathogenicity.</text>
</comment>
<keyword evidence="6 14" id="KW-0121">Carboxypeptidase</keyword>
<evidence type="ECO:0000313" key="15">
    <source>
        <dbReference type="EMBL" id="KAF4592213.1"/>
    </source>
</evidence>
<comment type="caution">
    <text evidence="15">The sequence shown here is derived from an EMBL/GenBank/DDBJ whole genome shotgun (WGS) entry which is preliminary data.</text>
</comment>
<keyword evidence="5" id="KW-0472">Membrane</keyword>
<reference evidence="15 16" key="1">
    <citation type="journal article" date="2020" name="G3 (Bethesda)">
        <title>Genetic Underpinnings of Host Manipulation by Ophiocordyceps as Revealed by Comparative Transcriptomics.</title>
        <authorList>
            <person name="Will I."/>
            <person name="Das B."/>
            <person name="Trinh T."/>
            <person name="Brachmann A."/>
            <person name="Ohm R.A."/>
            <person name="de Bekker C."/>
        </authorList>
    </citation>
    <scope>NUCLEOTIDE SEQUENCE [LARGE SCALE GENOMIC DNA]</scope>
    <source>
        <strain evidence="15 16">EC05</strain>
    </source>
</reference>
<evidence type="ECO:0000256" key="10">
    <source>
        <dbReference type="ARBA" id="ARBA00023026"/>
    </source>
</evidence>
<evidence type="ECO:0000256" key="6">
    <source>
        <dbReference type="ARBA" id="ARBA00022645"/>
    </source>
</evidence>
<evidence type="ECO:0000256" key="12">
    <source>
        <dbReference type="ARBA" id="ARBA00023288"/>
    </source>
</evidence>
<evidence type="ECO:0000256" key="7">
    <source>
        <dbReference type="ARBA" id="ARBA00022670"/>
    </source>
</evidence>
<dbReference type="AlphaFoldDB" id="A0A8H4VFM1"/>
<evidence type="ECO:0000256" key="11">
    <source>
        <dbReference type="ARBA" id="ARBA00023180"/>
    </source>
</evidence>
<dbReference type="PRINTS" id="PR00724">
    <property type="entry name" value="CRBOXYPTASEC"/>
</dbReference>
<dbReference type="SUPFAM" id="SSF53474">
    <property type="entry name" value="alpha/beta-Hydrolases"/>
    <property type="match status" value="1"/>
</dbReference>
<keyword evidence="12" id="KW-0449">Lipoprotein</keyword>
<evidence type="ECO:0000256" key="13">
    <source>
        <dbReference type="ARBA" id="ARBA00037356"/>
    </source>
</evidence>
<name>A0A8H4VFM1_9HYPO</name>
<gene>
    <name evidence="15" type="ORF">GQ602_002512</name>
</gene>
<keyword evidence="7 14" id="KW-0645">Protease</keyword>
<protein>
    <recommendedName>
        <fullName evidence="14">Carboxypeptidase</fullName>
        <ecNumber evidence="14">3.4.16.-</ecNumber>
    </recommendedName>
</protein>
<dbReference type="GO" id="GO:0098552">
    <property type="term" value="C:side of membrane"/>
    <property type="evidence" value="ECO:0007669"/>
    <property type="project" value="UniProtKB-KW"/>
</dbReference>